<dbReference type="AlphaFoldDB" id="A0A1Y2B8R1"/>
<comment type="caution">
    <text evidence="5">The sequence shown here is derived from an EMBL/GenBank/DDBJ whole genome shotgun (WGS) entry which is preliminary data.</text>
</comment>
<dbReference type="SUPFAM" id="SSF52129">
    <property type="entry name" value="Caspase-like"/>
    <property type="match status" value="1"/>
</dbReference>
<evidence type="ECO:0000256" key="3">
    <source>
        <dbReference type="ARBA" id="ARBA00022807"/>
    </source>
</evidence>
<evidence type="ECO:0000256" key="2">
    <source>
        <dbReference type="ARBA" id="ARBA00022703"/>
    </source>
</evidence>
<dbReference type="GO" id="GO:0006915">
    <property type="term" value="P:apoptotic process"/>
    <property type="evidence" value="ECO:0007669"/>
    <property type="project" value="UniProtKB-KW"/>
</dbReference>
<sequence length="324" mass="36325">MWSPDVKKFYDDRDGDNFKRSDCKGNRKALYVGINYIGGKSPLKGCINDVHNISQLIAKRFGFTSAVILTDDQADEKKKPTYDNIINAMKWLVQDAKAGDSLFFHFSGHGGTTRDKDGDELDGFDESILPCDYLTNGQIVDDVIRENLVEPLPQGCRLTAIFDSCHSGTIMDLPYTYQYGENVQVVENDVRREVFKKTNEVVNSLIEGNPTKIRNSLSGIFNGSLRQVAKRGTDKEVVQKRQRTGEVIQLSGCKDNQTSADAKIGNVSTGAMSYAIITLLSQDKEYTYNELITGVRDVMREKKFTQIPQISTSRPINMNETFSI</sequence>
<reference evidence="5 6" key="1">
    <citation type="submission" date="2016-08" db="EMBL/GenBank/DDBJ databases">
        <title>A Parts List for Fungal Cellulosomes Revealed by Comparative Genomics.</title>
        <authorList>
            <consortium name="DOE Joint Genome Institute"/>
            <person name="Haitjema C.H."/>
            <person name="Gilmore S.P."/>
            <person name="Henske J.K."/>
            <person name="Solomon K.V."/>
            <person name="De Groot R."/>
            <person name="Kuo A."/>
            <person name="Mondo S.J."/>
            <person name="Salamov A.A."/>
            <person name="Labutti K."/>
            <person name="Zhao Z."/>
            <person name="Chiniquy J."/>
            <person name="Barry K."/>
            <person name="Brewer H.M."/>
            <person name="Purvine S.O."/>
            <person name="Wright A.T."/>
            <person name="Boxma B."/>
            <person name="Van Alen T."/>
            <person name="Hackstein J.H."/>
            <person name="Baker S.E."/>
            <person name="Grigoriev I.V."/>
            <person name="O'Malley M.A."/>
        </authorList>
    </citation>
    <scope>NUCLEOTIDE SEQUENCE [LARGE SCALE GENOMIC DNA]</scope>
    <source>
        <strain evidence="5 6">G1</strain>
    </source>
</reference>
<dbReference type="Pfam" id="PF00656">
    <property type="entry name" value="Peptidase_C14"/>
    <property type="match status" value="1"/>
</dbReference>
<dbReference type="PANTHER" id="PTHR48104:SF30">
    <property type="entry name" value="METACASPASE-1"/>
    <property type="match status" value="1"/>
</dbReference>
<keyword evidence="3" id="KW-0378">Hydrolase</keyword>
<keyword evidence="3" id="KW-0645">Protease</keyword>
<gene>
    <name evidence="5" type="ORF">LY90DRAFT_460455</name>
</gene>
<protein>
    <submittedName>
        <fullName evidence="5">Metacaspase Yca1</fullName>
    </submittedName>
</protein>
<dbReference type="InterPro" id="IPR011600">
    <property type="entry name" value="Pept_C14_caspase"/>
</dbReference>
<dbReference type="OrthoDB" id="3223806at2759"/>
<proteinExistence type="inferred from homology"/>
<dbReference type="PANTHER" id="PTHR48104">
    <property type="entry name" value="METACASPASE-4"/>
    <property type="match status" value="1"/>
</dbReference>
<evidence type="ECO:0000259" key="4">
    <source>
        <dbReference type="Pfam" id="PF00656"/>
    </source>
</evidence>
<dbReference type="Gene3D" id="3.40.50.12660">
    <property type="match status" value="2"/>
</dbReference>
<keyword evidence="3" id="KW-0788">Thiol protease</keyword>
<dbReference type="EMBL" id="MCOG01000171">
    <property type="protein sequence ID" value="ORY31086.1"/>
    <property type="molecule type" value="Genomic_DNA"/>
</dbReference>
<comment type="similarity">
    <text evidence="1">Belongs to the peptidase C14B family.</text>
</comment>
<keyword evidence="6" id="KW-1185">Reference proteome</keyword>
<evidence type="ECO:0000313" key="5">
    <source>
        <dbReference type="EMBL" id="ORY31086.1"/>
    </source>
</evidence>
<evidence type="ECO:0000313" key="6">
    <source>
        <dbReference type="Proteomes" id="UP000193920"/>
    </source>
</evidence>
<dbReference type="GO" id="GO:0006508">
    <property type="term" value="P:proteolysis"/>
    <property type="evidence" value="ECO:0007669"/>
    <property type="project" value="InterPro"/>
</dbReference>
<name>A0A1Y2B8R1_9FUNG</name>
<accession>A0A1Y2B8R1</accession>
<evidence type="ECO:0000256" key="1">
    <source>
        <dbReference type="ARBA" id="ARBA00009005"/>
    </source>
</evidence>
<dbReference type="GO" id="GO:0004197">
    <property type="term" value="F:cysteine-type endopeptidase activity"/>
    <property type="evidence" value="ECO:0007669"/>
    <property type="project" value="InterPro"/>
</dbReference>
<dbReference type="GO" id="GO:0005737">
    <property type="term" value="C:cytoplasm"/>
    <property type="evidence" value="ECO:0007669"/>
    <property type="project" value="TreeGrafter"/>
</dbReference>
<dbReference type="Proteomes" id="UP000193920">
    <property type="component" value="Unassembled WGS sequence"/>
</dbReference>
<dbReference type="InterPro" id="IPR050452">
    <property type="entry name" value="Metacaspase"/>
</dbReference>
<feature type="domain" description="Peptidase C14 caspase" evidence="4">
    <location>
        <begin position="27"/>
        <end position="313"/>
    </location>
</feature>
<dbReference type="InterPro" id="IPR029030">
    <property type="entry name" value="Caspase-like_dom_sf"/>
</dbReference>
<keyword evidence="2" id="KW-0053">Apoptosis</keyword>
<organism evidence="5 6">
    <name type="scientific">Neocallimastix californiae</name>
    <dbReference type="NCBI Taxonomy" id="1754190"/>
    <lineage>
        <taxon>Eukaryota</taxon>
        <taxon>Fungi</taxon>
        <taxon>Fungi incertae sedis</taxon>
        <taxon>Chytridiomycota</taxon>
        <taxon>Chytridiomycota incertae sedis</taxon>
        <taxon>Neocallimastigomycetes</taxon>
        <taxon>Neocallimastigales</taxon>
        <taxon>Neocallimastigaceae</taxon>
        <taxon>Neocallimastix</taxon>
    </lineage>
</organism>